<evidence type="ECO:0000256" key="6">
    <source>
        <dbReference type="ARBA" id="ARBA00022825"/>
    </source>
</evidence>
<dbReference type="InterPro" id="IPR036034">
    <property type="entry name" value="PDZ_sf"/>
</dbReference>
<evidence type="ECO:0000256" key="7">
    <source>
        <dbReference type="PIRNR" id="PIRNR036421"/>
    </source>
</evidence>
<evidence type="ECO:0000313" key="13">
    <source>
        <dbReference type="EMBL" id="MBK6266701.1"/>
    </source>
</evidence>
<reference evidence="13" key="1">
    <citation type="submission" date="2021-01" db="EMBL/GenBank/DDBJ databases">
        <title>Marivirga aurantiaca sp. nov., isolated from intertidal surface sediments.</title>
        <authorList>
            <person name="Zhang M."/>
        </authorList>
    </citation>
    <scope>NUCLEOTIDE SEQUENCE</scope>
    <source>
        <strain evidence="13">S37H4</strain>
    </source>
</reference>
<dbReference type="Pfam" id="PF26549">
    <property type="entry name" value="Tricorn_N"/>
    <property type="match status" value="1"/>
</dbReference>
<gene>
    <name evidence="13" type="ORF">JKA74_16770</name>
</gene>
<feature type="active site" description="Charge relay system" evidence="8">
    <location>
        <position position="773"/>
    </location>
</feature>
<evidence type="ECO:0000256" key="9">
    <source>
        <dbReference type="PIRSR" id="PIRSR036421-3"/>
    </source>
</evidence>
<dbReference type="InterPro" id="IPR029045">
    <property type="entry name" value="ClpP/crotonase-like_dom_sf"/>
</dbReference>
<keyword evidence="6 7" id="KW-0720">Serine protease</keyword>
<dbReference type="EC" id="3.4.21.-" evidence="7"/>
<accession>A0A934X1Q1</accession>
<comment type="similarity">
    <text evidence="2 7">Belongs to the peptidase S41B family.</text>
</comment>
<evidence type="ECO:0000256" key="2">
    <source>
        <dbReference type="ARBA" id="ARBA00008524"/>
    </source>
</evidence>
<dbReference type="Pfam" id="PF14684">
    <property type="entry name" value="Tricorn_C1"/>
    <property type="match status" value="1"/>
</dbReference>
<evidence type="ECO:0000313" key="14">
    <source>
        <dbReference type="Proteomes" id="UP000611723"/>
    </source>
</evidence>
<dbReference type="InterPro" id="IPR005151">
    <property type="entry name" value="Tail-specific_protease"/>
</dbReference>
<dbReference type="InterPro" id="IPR028204">
    <property type="entry name" value="Tricorn_C1"/>
</dbReference>
<feature type="active site" description="Charge relay system" evidence="8">
    <location>
        <position position="1046"/>
    </location>
</feature>
<feature type="active site" description="Nucleophile" evidence="8">
    <location>
        <position position="990"/>
    </location>
</feature>
<keyword evidence="4 7" id="KW-0645">Protease</keyword>
<dbReference type="CDD" id="cd07562">
    <property type="entry name" value="Peptidase_S41_TRI"/>
    <property type="match status" value="1"/>
</dbReference>
<dbReference type="PANTHER" id="PTHR43253">
    <property type="entry name" value="TRICORN PROTEASE HOMOLOG 2-RELATED"/>
    <property type="match status" value="1"/>
</dbReference>
<proteinExistence type="inferred from homology"/>
<dbReference type="SUPFAM" id="SSF50156">
    <property type="entry name" value="PDZ domain-like"/>
    <property type="match status" value="1"/>
</dbReference>
<dbReference type="PROSITE" id="PS50106">
    <property type="entry name" value="PDZ"/>
    <property type="match status" value="1"/>
</dbReference>
<dbReference type="GO" id="GO:0005737">
    <property type="term" value="C:cytoplasm"/>
    <property type="evidence" value="ECO:0007669"/>
    <property type="project" value="UniProtKB-SubCell"/>
</dbReference>
<dbReference type="SUPFAM" id="SSF82171">
    <property type="entry name" value="DPP6 N-terminal domain-like"/>
    <property type="match status" value="1"/>
</dbReference>
<dbReference type="SUPFAM" id="SSF52096">
    <property type="entry name" value="ClpP/crotonase"/>
    <property type="match status" value="1"/>
</dbReference>
<dbReference type="GO" id="GO:0008236">
    <property type="term" value="F:serine-type peptidase activity"/>
    <property type="evidence" value="ECO:0007669"/>
    <property type="project" value="UniProtKB-UniRule"/>
</dbReference>
<comment type="subcellular location">
    <subcellularLocation>
        <location evidence="1 7">Cytoplasm</location>
    </subcellularLocation>
</comment>
<organism evidence="13 14">
    <name type="scientific">Marivirga aurantiaca</name>
    <dbReference type="NCBI Taxonomy" id="2802615"/>
    <lineage>
        <taxon>Bacteria</taxon>
        <taxon>Pseudomonadati</taxon>
        <taxon>Bacteroidota</taxon>
        <taxon>Cytophagia</taxon>
        <taxon>Cytophagales</taxon>
        <taxon>Marivirgaceae</taxon>
        <taxon>Marivirga</taxon>
    </lineage>
</organism>
<evidence type="ECO:0000256" key="5">
    <source>
        <dbReference type="ARBA" id="ARBA00022801"/>
    </source>
</evidence>
<dbReference type="EMBL" id="JAEQBW010000010">
    <property type="protein sequence ID" value="MBK6266701.1"/>
    <property type="molecule type" value="Genomic_DNA"/>
</dbReference>
<dbReference type="Gene3D" id="2.120.10.60">
    <property type="entry name" value="Tricorn protease N-terminal domain"/>
    <property type="match status" value="2"/>
</dbReference>
<feature type="site" description="Transition state stabilizer; via amide nitrogen" evidence="9">
    <location>
        <position position="991"/>
    </location>
</feature>
<dbReference type="InterPro" id="IPR011042">
    <property type="entry name" value="6-blade_b-propeller_TolB-like"/>
</dbReference>
<keyword evidence="14" id="KW-1185">Reference proteome</keyword>
<feature type="signal peptide" evidence="11">
    <location>
        <begin position="1"/>
        <end position="21"/>
    </location>
</feature>
<dbReference type="InterPro" id="IPR001478">
    <property type="entry name" value="PDZ"/>
</dbReference>
<evidence type="ECO:0000256" key="1">
    <source>
        <dbReference type="ARBA" id="ARBA00004496"/>
    </source>
</evidence>
<feature type="domain" description="PDZ" evidence="12">
    <location>
        <begin position="779"/>
        <end position="861"/>
    </location>
</feature>
<keyword evidence="5 7" id="KW-0378">Hydrolase</keyword>
<name>A0A934X1Q1_9BACT</name>
<protein>
    <recommendedName>
        <fullName evidence="7">Tricorn protease homolog</fullName>
        <ecNumber evidence="7">3.4.21.-</ecNumber>
    </recommendedName>
</protein>
<dbReference type="Proteomes" id="UP000611723">
    <property type="component" value="Unassembled WGS sequence"/>
</dbReference>
<feature type="region of interest" description="Disordered" evidence="10">
    <location>
        <begin position="574"/>
        <end position="593"/>
    </location>
</feature>
<feature type="chain" id="PRO_5036910418" description="Tricorn protease homolog" evidence="11">
    <location>
        <begin position="22"/>
        <end position="1083"/>
    </location>
</feature>
<dbReference type="GO" id="GO:0006508">
    <property type="term" value="P:proteolysis"/>
    <property type="evidence" value="ECO:0007669"/>
    <property type="project" value="UniProtKB-UniRule"/>
</dbReference>
<evidence type="ECO:0000256" key="8">
    <source>
        <dbReference type="PIRSR" id="PIRSR036421-1"/>
    </source>
</evidence>
<evidence type="ECO:0000259" key="12">
    <source>
        <dbReference type="PROSITE" id="PS50106"/>
    </source>
</evidence>
<dbReference type="Gene3D" id="2.120.10.30">
    <property type="entry name" value="TolB, C-terminal domain"/>
    <property type="match status" value="1"/>
</dbReference>
<dbReference type="Pfam" id="PF03572">
    <property type="entry name" value="Peptidase_S41"/>
    <property type="match status" value="1"/>
</dbReference>
<comment type="function">
    <text evidence="7">Degrades oligopeptides.</text>
</comment>
<evidence type="ECO:0000256" key="11">
    <source>
        <dbReference type="SAM" id="SignalP"/>
    </source>
</evidence>
<sequence>MNSFFSYFMGVLLLAQLNLNAQDNPQWLRYPSISPDGQQIVFTYKGDLYLTSASGGNARQITFHEAHDFMPAWSKDSKKIAFASDRYGNFDIFVMEAEGGEANRLTYHSNDEYPYSFSADDLSVTFGAVRQDLASHRQYPTYSMHELYQVPVKGGRIDMLWTIPAELTQFSKDGSKIIYQDKKGGENDWRKHQESAIARDLWLYEAATDTHKMLTSFYGEDRNPVFSPDEKSVYYLSESSGNFNIHKLNLNSPEENQQLTNLQQHPVRFLSISDAGKMSFSYDGELYTFVEGEQPKKLDISIRTQSASNKDSYISINGGVQEMTVSPDGKEVAFIARGEVFVTSVDGKMTKRVTSTAAQEKFVNFSPDGKSLVYSREEGGKWTIIKTEKVRSKEEPFFFASTLLKETILIDNKQENYLPEYSPDGKKIAFIENRKTLKVMDLGTKETVTLLTSAELFHMRDGDQYFTWSPDSKWLLATYRPTMPNAEVVLLDASGKQKMKNLTKSGYSDYYPKWVNDGKQMLWFSNRDGLKSFATSGGSQTDVYSMFFDQEAWDKYQLSKEDHDLLKEIEKLSKKEKEEDEDDKKKDKKKEDKKEEKPKEVKFDWDLMEERKARFTIHSSSLSDAVLSKDGEKLYYLANFEENYNLWSTELWTKDTKMEMKLDAKYGRLMWDKEMKNLFLLSDGTIFKIDLEKSKKEAVKINGNMMLDKEAERAQMFEHVWLRTNGIFYTSDMHGVDWDSLKVEYAKYLPHIGNSYEFAEMISEMLGELNASHTGARYSGSIKESDATASLGIFMDYDHKASGIRIAEIIKGGPLDKAKFDIASGSIIEKIDGLEIANDRDAAQYLNRKADQFTLLEIYDPASKKRQQITVKPISLGAERGLLYKRWVKQNQEEVEKLSNGQLGYIHIPGMSDGPYRNTYEEMMGKYHDCKGVIVDTRFNGGGDLVADLAMFFTGEKFITYATEEREVGYEPTFRWTKPTLAMFNEANYSDGHCFACGYTDLNIGKTVGMPVPGTCSFAGWEGLPDGTRWGTVPVSAKDKAGKWMENSETKPDIQVKNMPGVISKGRDQQLERAVEELLKDVE</sequence>
<dbReference type="Gene3D" id="3.30.750.44">
    <property type="match status" value="1"/>
</dbReference>
<keyword evidence="11" id="KW-0732">Signal</keyword>
<evidence type="ECO:0000256" key="3">
    <source>
        <dbReference type="ARBA" id="ARBA00022490"/>
    </source>
</evidence>
<dbReference type="Pfam" id="PF26550">
    <property type="entry name" value="Tricorn_2nd"/>
    <property type="match status" value="1"/>
</dbReference>
<dbReference type="RefSeq" id="WP_201432388.1">
    <property type="nucleotide sequence ID" value="NZ_JAEQBW010000010.1"/>
</dbReference>
<dbReference type="SUPFAM" id="SSF69304">
    <property type="entry name" value="Tricorn protease N-terminal domain"/>
    <property type="match status" value="1"/>
</dbReference>
<keyword evidence="3 7" id="KW-0963">Cytoplasm</keyword>
<dbReference type="Gene3D" id="2.30.42.10">
    <property type="match status" value="1"/>
</dbReference>
<dbReference type="InterPro" id="IPR012393">
    <property type="entry name" value="Tricorn_protease"/>
</dbReference>
<comment type="caution">
    <text evidence="13">The sequence shown here is derived from an EMBL/GenBank/DDBJ whole genome shotgun (WGS) entry which is preliminary data.</text>
</comment>
<dbReference type="PANTHER" id="PTHR43253:SF1">
    <property type="entry name" value="TRICORN PROTEASE HOMOLOG 2-RELATED"/>
    <property type="match status" value="1"/>
</dbReference>
<dbReference type="Gene3D" id="3.90.226.10">
    <property type="entry name" value="2-enoyl-CoA Hydratase, Chain A, domain 1"/>
    <property type="match status" value="1"/>
</dbReference>
<evidence type="ECO:0000256" key="4">
    <source>
        <dbReference type="ARBA" id="ARBA00022670"/>
    </source>
</evidence>
<dbReference type="AlphaFoldDB" id="A0A934X1Q1"/>
<dbReference type="PIRSF" id="PIRSF036421">
    <property type="entry name" value="Tricorn_protease"/>
    <property type="match status" value="1"/>
</dbReference>
<evidence type="ECO:0000256" key="10">
    <source>
        <dbReference type="SAM" id="MobiDB-lite"/>
    </source>
</evidence>